<evidence type="ECO:0000313" key="2">
    <source>
        <dbReference type="EMBL" id="AIF15639.1"/>
    </source>
</evidence>
<keyword evidence="1" id="KW-1133">Transmembrane helix</keyword>
<feature type="transmembrane region" description="Helical" evidence="1">
    <location>
        <begin position="109"/>
        <end position="130"/>
    </location>
</feature>
<sequence length="143" mass="15299">MNWLEISPGILTSPPFISPETDMGGLPLEELHLAPSDSRASSNGCIGRFLRLESPVKTILSFAKAEIAVAILMVVPELAASMVLLCSFSTLALVTVISFPTSFISTPKFLQALIVALVSPDLKIFLIILLSMANDARKIALCV</sequence>
<accession>A0A075HI55</accession>
<dbReference type="EMBL" id="KF901033">
    <property type="protein sequence ID" value="AIF15639.1"/>
    <property type="molecule type" value="Genomic_DNA"/>
</dbReference>
<proteinExistence type="predicted"/>
<keyword evidence="1" id="KW-0812">Transmembrane</keyword>
<organism evidence="2">
    <name type="scientific">uncultured marine thaumarchaeote KM3_70_F07</name>
    <dbReference type="NCBI Taxonomy" id="1456256"/>
    <lineage>
        <taxon>Archaea</taxon>
        <taxon>Nitrososphaerota</taxon>
        <taxon>environmental samples</taxon>
    </lineage>
</organism>
<name>A0A075HI55_9ARCH</name>
<evidence type="ECO:0000256" key="1">
    <source>
        <dbReference type="SAM" id="Phobius"/>
    </source>
</evidence>
<feature type="transmembrane region" description="Helical" evidence="1">
    <location>
        <begin position="67"/>
        <end position="97"/>
    </location>
</feature>
<keyword evidence="1" id="KW-0472">Membrane</keyword>
<dbReference type="AlphaFoldDB" id="A0A075HI55"/>
<reference evidence="2" key="1">
    <citation type="journal article" date="2014" name="Genome Biol. Evol.">
        <title>Pangenome evidence for extensive interdomain horizontal transfer affecting lineage core and shell genes in uncultured planktonic thaumarchaeota and euryarchaeota.</title>
        <authorList>
            <person name="Deschamps P."/>
            <person name="Zivanovic Y."/>
            <person name="Moreira D."/>
            <person name="Rodriguez-Valera F."/>
            <person name="Lopez-Garcia P."/>
        </authorList>
    </citation>
    <scope>NUCLEOTIDE SEQUENCE</scope>
</reference>
<protein>
    <submittedName>
        <fullName evidence="2">Uncharacterized protein</fullName>
    </submittedName>
</protein>